<evidence type="ECO:0000313" key="2">
    <source>
        <dbReference type="EMBL" id="MEI5993785.1"/>
    </source>
</evidence>
<comment type="caution">
    <text evidence="3">The sequence shown here is derived from an EMBL/GenBank/DDBJ whole genome shotgun (WGS) entry which is preliminary data.</text>
</comment>
<dbReference type="CDD" id="cd01951">
    <property type="entry name" value="lectin_L-type"/>
    <property type="match status" value="1"/>
</dbReference>
<feature type="signal peptide" evidence="1">
    <location>
        <begin position="1"/>
        <end position="26"/>
    </location>
</feature>
<evidence type="ECO:0000313" key="3">
    <source>
        <dbReference type="EMBL" id="OTO07835.1"/>
    </source>
</evidence>
<dbReference type="STRING" id="1834181.A5880_002105"/>
<evidence type="ECO:0008006" key="5">
    <source>
        <dbReference type="Google" id="ProtNLM"/>
    </source>
</evidence>
<dbReference type="AlphaFoldDB" id="A0A242CC50"/>
<sequence length="834" mass="91128">MFRNFKKITFFYALAIGLTLSMPSQAEAIASEDAPQSVPLTDIFKVPAGAHSTVRGNTVIITDAETERIGSIFSTEINKVDLSKDFEAEMYINLEGTADGVTFVFHNDADRAAKFDGTNGATGNAMGAYAHGVDSNYLNQKILRRQLKSSFAIEFDTYLNGDNFDADILRNEDRGHVAYAFPDQVDSYVFNWNQSLKVNHQGLQYPSFPLGDGKWRLLKVHWKTWNASNYGVLTYEYEGLDPVEAPIHKNTFKFSPGGSEKVYWGFTGSTGALTEKAMVAFRSVPGLVNYEDSVKLLNAKGLPATTTKAVAPTEEVTVQYSGKYTGGIQNLLSPVLKLTLSAGQVYQPGTLIVNGQSVTPTVIGNTLSIPVADLSLTSSKLDVVFNVRNPSIGVTTDQNITSQMVGSNYISPELVSSYKVDAIKPKGEGKISLIDLGDTQAITAVADYTKFLKDWSDDISAKANIKVSLKAGQDIEGLVNTIGPDFFVVELTDEVGNKADVDVPVFIKDPNDAVSQDNKHLLHGDGFTVFTKDYPTTKAAVETMIRDKGKLNLWRVDPFPPSMIANTSINIASTTLPVLNGASTVKEGIYKVTLTYGTGTSQVTKTIDVNIKNSVGKVTVDFVNEAGVSIDKSPTKLVLEGDMDTTINLSLNPEVKKRIADIENDNYRLVGRPADETAVLIVGENVVVEYEFTGYLSLATAPTSLDFKVHSGFIEQKRISEPEVIGSNLVVSDTRVTKEQWNLKAKIITDLQSEDGTQKMTDVIKYKNAKDEVTLNDASSVIYTPDTITANKYDITEDRWKAHKEGFFLDFPAGSLKALGKYKAQLEITLENAK</sequence>
<dbReference type="Proteomes" id="UP000195139">
    <property type="component" value="Unassembled WGS sequence"/>
</dbReference>
<dbReference type="InterPro" id="IPR056573">
    <property type="entry name" value="Lectin_L-type_dom"/>
</dbReference>
<reference evidence="2 4" key="2">
    <citation type="submission" date="2018-07" db="EMBL/GenBank/DDBJ databases">
        <title>The Genome Sequence of Enterococcus sp. DIV0659b.</title>
        <authorList>
            <consortium name="The Broad Institute Genomics Platform"/>
            <consortium name="The Broad Institute Genomic Center for Infectious Diseases"/>
            <person name="Earl A."/>
            <person name="Manson A."/>
            <person name="Schwartman J."/>
            <person name="Gilmore M."/>
            <person name="Abouelleil A."/>
            <person name="Cao P."/>
            <person name="Chapman S."/>
            <person name="Cusick C."/>
            <person name="Shea T."/>
            <person name="Young S."/>
            <person name="Neafsey D."/>
            <person name="Nusbaum C."/>
            <person name="Birren B."/>
        </authorList>
    </citation>
    <scope>NUCLEOTIDE SEQUENCE [LARGE SCALE GENOMIC DNA]</scope>
    <source>
        <strain evidence="2 4">4G2_DIV0659</strain>
    </source>
</reference>
<reference evidence="3" key="1">
    <citation type="submission" date="2017-05" db="EMBL/GenBank/DDBJ databases">
        <title>The Genome Sequence of Enterococcus sp. 4G2_DIV0659.</title>
        <authorList>
            <consortium name="The Broad Institute Genomics Platform"/>
            <consortium name="The Broad Institute Genomic Center for Infectious Diseases"/>
            <person name="Earl A."/>
            <person name="Manson A."/>
            <person name="Schwartman J."/>
            <person name="Gilmore M."/>
            <person name="Abouelleil A."/>
            <person name="Cao P."/>
            <person name="Chapman S."/>
            <person name="Cusick C."/>
            <person name="Shea T."/>
            <person name="Young S."/>
            <person name="Neafsey D."/>
            <person name="Nusbaum C."/>
            <person name="Birren B."/>
        </authorList>
    </citation>
    <scope>NUCLEOTIDE SEQUENCE [LARGE SCALE GENOMIC DNA]</scope>
    <source>
        <strain evidence="3">4G2_DIV0659</strain>
    </source>
</reference>
<dbReference type="OrthoDB" id="2306834at2"/>
<dbReference type="Gene3D" id="2.60.120.200">
    <property type="match status" value="1"/>
</dbReference>
<name>A0A242CC50_9ENTE</name>
<dbReference type="EMBL" id="NGLE01000003">
    <property type="protein sequence ID" value="OTO07835.1"/>
    <property type="molecule type" value="Genomic_DNA"/>
</dbReference>
<keyword evidence="4" id="KW-1185">Reference proteome</keyword>
<accession>A0A242CC50</accession>
<organism evidence="3">
    <name type="scientific">Candidatus Enterococcus mansonii</name>
    <dbReference type="NCBI Taxonomy" id="1834181"/>
    <lineage>
        <taxon>Bacteria</taxon>
        <taxon>Bacillati</taxon>
        <taxon>Bacillota</taxon>
        <taxon>Bacilli</taxon>
        <taxon>Lactobacillales</taxon>
        <taxon>Enterococcaceae</taxon>
        <taxon>Enterococcus</taxon>
    </lineage>
</organism>
<gene>
    <name evidence="2" type="ORF">A5880_001332</name>
    <name evidence="3" type="ORF">A5880_002105</name>
</gene>
<dbReference type="Pfam" id="PF18483">
    <property type="entry name" value="Lectin_L-type_dom"/>
    <property type="match status" value="1"/>
</dbReference>
<protein>
    <recommendedName>
        <fullName evidence="5">WxL domain-containing protein</fullName>
    </recommendedName>
</protein>
<keyword evidence="1" id="KW-0732">Signal</keyword>
<proteinExistence type="predicted"/>
<evidence type="ECO:0000313" key="4">
    <source>
        <dbReference type="Proteomes" id="UP000195139"/>
    </source>
</evidence>
<dbReference type="SUPFAM" id="SSF49899">
    <property type="entry name" value="Concanavalin A-like lectins/glucanases"/>
    <property type="match status" value="1"/>
</dbReference>
<evidence type="ECO:0000256" key="1">
    <source>
        <dbReference type="SAM" id="SignalP"/>
    </source>
</evidence>
<dbReference type="RefSeq" id="WP_086330989.1">
    <property type="nucleotide sequence ID" value="NZ_NGLE02000001.1"/>
</dbReference>
<dbReference type="InterPro" id="IPR013320">
    <property type="entry name" value="ConA-like_dom_sf"/>
</dbReference>
<dbReference type="EMBL" id="NGLE02000001">
    <property type="protein sequence ID" value="MEI5993785.1"/>
    <property type="molecule type" value="Genomic_DNA"/>
</dbReference>
<feature type="chain" id="PRO_5038574551" description="WxL domain-containing protein" evidence="1">
    <location>
        <begin position="27"/>
        <end position="834"/>
    </location>
</feature>